<evidence type="ECO:0000256" key="7">
    <source>
        <dbReference type="ARBA" id="ARBA00022801"/>
    </source>
</evidence>
<protein>
    <recommendedName>
        <fullName evidence="5">Probable imidazolonepropionase</fullName>
        <ecNumber evidence="4">3.5.2.7</ecNumber>
    </recommendedName>
</protein>
<feature type="domain" description="Amidohydrolase-related" evidence="12">
    <location>
        <begin position="151"/>
        <end position="494"/>
    </location>
</feature>
<dbReference type="SUPFAM" id="SSF51556">
    <property type="entry name" value="Metallo-dependent hydrolases"/>
    <property type="match status" value="1"/>
</dbReference>
<evidence type="ECO:0000259" key="12">
    <source>
        <dbReference type="Pfam" id="PF01979"/>
    </source>
</evidence>
<dbReference type="EMBL" id="GG745330">
    <property type="protein sequence ID" value="KNE56206.1"/>
    <property type="molecule type" value="Genomic_DNA"/>
</dbReference>
<evidence type="ECO:0000256" key="10">
    <source>
        <dbReference type="ARBA" id="ARBA00023004"/>
    </source>
</evidence>
<dbReference type="PANTHER" id="PTHR42752:SF1">
    <property type="entry name" value="IMIDAZOLONEPROPIONASE-RELATED"/>
    <property type="match status" value="1"/>
</dbReference>
<keyword evidence="6" id="KW-0479">Metal-binding</keyword>
<evidence type="ECO:0000256" key="9">
    <source>
        <dbReference type="ARBA" id="ARBA00022833"/>
    </source>
</evidence>
<dbReference type="InterPro" id="IPR006680">
    <property type="entry name" value="Amidohydro-rel"/>
</dbReference>
<reference evidence="14" key="2">
    <citation type="submission" date="2009-11" db="EMBL/GenBank/DDBJ databases">
        <title>The Genome Sequence of Allomyces macrogynus strain ATCC 38327.</title>
        <authorList>
            <consortium name="The Broad Institute Genome Sequencing Platform"/>
            <person name="Russ C."/>
            <person name="Cuomo C."/>
            <person name="Shea T."/>
            <person name="Young S.K."/>
            <person name="Zeng Q."/>
            <person name="Koehrsen M."/>
            <person name="Haas B."/>
            <person name="Borodovsky M."/>
            <person name="Guigo R."/>
            <person name="Alvarado L."/>
            <person name="Berlin A."/>
            <person name="Borenstein D."/>
            <person name="Chen Z."/>
            <person name="Engels R."/>
            <person name="Freedman E."/>
            <person name="Gellesch M."/>
            <person name="Goldberg J."/>
            <person name="Griggs A."/>
            <person name="Gujja S."/>
            <person name="Heiman D."/>
            <person name="Hepburn T."/>
            <person name="Howarth C."/>
            <person name="Jen D."/>
            <person name="Larson L."/>
            <person name="Lewis B."/>
            <person name="Mehta T."/>
            <person name="Park D."/>
            <person name="Pearson M."/>
            <person name="Roberts A."/>
            <person name="Saif S."/>
            <person name="Shenoy N."/>
            <person name="Sisk P."/>
            <person name="Stolte C."/>
            <person name="Sykes S."/>
            <person name="Walk T."/>
            <person name="White J."/>
            <person name="Yandava C."/>
            <person name="Burger G."/>
            <person name="Gray M.W."/>
            <person name="Holland P.W.H."/>
            <person name="King N."/>
            <person name="Lang F.B.F."/>
            <person name="Roger A.J."/>
            <person name="Ruiz-Trillo I."/>
            <person name="Lander E."/>
            <person name="Nusbaum C."/>
        </authorList>
    </citation>
    <scope>NUCLEOTIDE SEQUENCE [LARGE SCALE GENOMIC DNA]</scope>
    <source>
        <strain evidence="14">ATCC 38327</strain>
    </source>
</reference>
<evidence type="ECO:0000256" key="6">
    <source>
        <dbReference type="ARBA" id="ARBA00022723"/>
    </source>
</evidence>
<evidence type="ECO:0000256" key="8">
    <source>
        <dbReference type="ARBA" id="ARBA00022808"/>
    </source>
</evidence>
<sequence>MGEQSPAPIPTLAVRTSAIPHQPRSAACSSPADLISPPAASNDQHQPAPTTTKMTALPPYLMAANPVASGTVFRSLFRNAAQIVTVCARGETHKSGAAMDQVAIFENASLLVDQAGRIVYVGPLDTLEAQPWFLHDSTHVEFEIDCTGQSIVPGFVDGHTHPVFAGDRVHEFALKLAGATYLDIHKAGGGIGFTVQHTRAASDETLFADLQKRMDRMIKLGTTFAEAKSGYGLDTATEVKMLRVLTRHNKSHHALKLSITYLGGHSVPKDKTLAAYTQEIIDEQIPAIVRAVETGTVHVDNIDVFYEKGVFERAETEAVLRRGKELGWAINFHGDELHAMASGEVGAQLGARAISHLEEVQDRDMEMMAKNTIFATLLPTTAYVLRIAPPPARKLIDCGVPVALGSDFNPNAHCMSMPHVMNLACVNMKMTMNEALVAATINSAASLHQEADRGSLEPGKFGDLVVIDNPDWRHIIYQMADPPIAAVYVQGTRV</sequence>
<dbReference type="AlphaFoldDB" id="A0A0L0S1D9"/>
<dbReference type="Proteomes" id="UP000054350">
    <property type="component" value="Unassembled WGS sequence"/>
</dbReference>
<dbReference type="GO" id="GO:0005737">
    <property type="term" value="C:cytoplasm"/>
    <property type="evidence" value="ECO:0007669"/>
    <property type="project" value="InterPro"/>
</dbReference>
<dbReference type="UniPathway" id="UPA00379">
    <property type="reaction ID" value="UER00551"/>
</dbReference>
<evidence type="ECO:0000313" key="13">
    <source>
        <dbReference type="EMBL" id="KNE56206.1"/>
    </source>
</evidence>
<evidence type="ECO:0000256" key="5">
    <source>
        <dbReference type="ARBA" id="ARBA00013406"/>
    </source>
</evidence>
<dbReference type="EC" id="3.5.2.7" evidence="4"/>
<dbReference type="Gene3D" id="2.30.40.10">
    <property type="entry name" value="Urease, subunit C, domain 1"/>
    <property type="match status" value="1"/>
</dbReference>
<keyword evidence="8" id="KW-0369">Histidine metabolism</keyword>
<proteinExistence type="inferred from homology"/>
<keyword evidence="14" id="KW-1185">Reference proteome</keyword>
<accession>A0A0L0S1D9</accession>
<dbReference type="PANTHER" id="PTHR42752">
    <property type="entry name" value="IMIDAZOLONEPROPIONASE"/>
    <property type="match status" value="1"/>
</dbReference>
<evidence type="ECO:0000256" key="2">
    <source>
        <dbReference type="ARBA" id="ARBA00004758"/>
    </source>
</evidence>
<dbReference type="InterPro" id="IPR032466">
    <property type="entry name" value="Metal_Hydrolase"/>
</dbReference>
<dbReference type="Pfam" id="PF01979">
    <property type="entry name" value="Amidohydro_1"/>
    <property type="match status" value="1"/>
</dbReference>
<feature type="region of interest" description="Disordered" evidence="11">
    <location>
        <begin position="1"/>
        <end position="53"/>
    </location>
</feature>
<evidence type="ECO:0000256" key="3">
    <source>
        <dbReference type="ARBA" id="ARBA00008002"/>
    </source>
</evidence>
<dbReference type="InterPro" id="IPR005920">
    <property type="entry name" value="HutI"/>
</dbReference>
<dbReference type="SUPFAM" id="SSF51338">
    <property type="entry name" value="Composite domain of metallo-dependent hydrolases"/>
    <property type="match status" value="1"/>
</dbReference>
<organism evidence="13 14">
    <name type="scientific">Allomyces macrogynus (strain ATCC 38327)</name>
    <name type="common">Allomyces javanicus var. macrogynus</name>
    <dbReference type="NCBI Taxonomy" id="578462"/>
    <lineage>
        <taxon>Eukaryota</taxon>
        <taxon>Fungi</taxon>
        <taxon>Fungi incertae sedis</taxon>
        <taxon>Blastocladiomycota</taxon>
        <taxon>Blastocladiomycetes</taxon>
        <taxon>Blastocladiales</taxon>
        <taxon>Blastocladiaceae</taxon>
        <taxon>Allomyces</taxon>
    </lineage>
</organism>
<dbReference type="GO" id="GO:0046872">
    <property type="term" value="F:metal ion binding"/>
    <property type="evidence" value="ECO:0007669"/>
    <property type="project" value="UniProtKB-KW"/>
</dbReference>
<keyword evidence="7" id="KW-0378">Hydrolase</keyword>
<dbReference type="GO" id="GO:0019556">
    <property type="term" value="P:L-histidine catabolic process to glutamate and formamide"/>
    <property type="evidence" value="ECO:0007669"/>
    <property type="project" value="UniProtKB-UniPathway"/>
</dbReference>
<keyword evidence="10" id="KW-0408">Iron</keyword>
<dbReference type="GO" id="GO:0050480">
    <property type="term" value="F:imidazolonepropionase activity"/>
    <property type="evidence" value="ECO:0007669"/>
    <property type="project" value="UniProtKB-EC"/>
</dbReference>
<dbReference type="FunFam" id="3.20.20.140:FF:000007">
    <property type="entry name" value="Imidazolonepropionase"/>
    <property type="match status" value="1"/>
</dbReference>
<comment type="catalytic activity">
    <reaction evidence="1">
        <text>4-imidazolone-5-propanoate + H2O = N-formimidoyl-L-glutamate</text>
        <dbReference type="Rhea" id="RHEA:23660"/>
        <dbReference type="ChEBI" id="CHEBI:15377"/>
        <dbReference type="ChEBI" id="CHEBI:58928"/>
        <dbReference type="ChEBI" id="CHEBI:77893"/>
        <dbReference type="EC" id="3.5.2.7"/>
    </reaction>
</comment>
<dbReference type="Gene3D" id="3.20.20.140">
    <property type="entry name" value="Metal-dependent hydrolases"/>
    <property type="match status" value="1"/>
</dbReference>
<dbReference type="OrthoDB" id="194468at2759"/>
<keyword evidence="9" id="KW-0862">Zinc</keyword>
<dbReference type="eggNOG" id="KOG3968">
    <property type="taxonomic scope" value="Eukaryota"/>
</dbReference>
<evidence type="ECO:0000313" key="14">
    <source>
        <dbReference type="Proteomes" id="UP000054350"/>
    </source>
</evidence>
<comment type="pathway">
    <text evidence="2">Amino-acid degradation; L-histidine degradation into L-glutamate; N-formimidoyl-L-glutamate from L-histidine: step 3/3.</text>
</comment>
<feature type="compositionally biased region" description="Polar residues" evidence="11">
    <location>
        <begin position="39"/>
        <end position="53"/>
    </location>
</feature>
<evidence type="ECO:0000256" key="4">
    <source>
        <dbReference type="ARBA" id="ARBA00012864"/>
    </source>
</evidence>
<dbReference type="VEuPathDB" id="FungiDB:AMAG_02041"/>
<gene>
    <name evidence="13" type="ORF">AMAG_02041</name>
</gene>
<dbReference type="GO" id="GO:0019557">
    <property type="term" value="P:L-histidine catabolic process to glutamate and formate"/>
    <property type="evidence" value="ECO:0007669"/>
    <property type="project" value="UniProtKB-UniPathway"/>
</dbReference>
<dbReference type="STRING" id="578462.A0A0L0S1D9"/>
<evidence type="ECO:0000256" key="11">
    <source>
        <dbReference type="SAM" id="MobiDB-lite"/>
    </source>
</evidence>
<evidence type="ECO:0000256" key="1">
    <source>
        <dbReference type="ARBA" id="ARBA00000853"/>
    </source>
</evidence>
<name>A0A0L0S1D9_ALLM3</name>
<comment type="similarity">
    <text evidence="3">Belongs to the metallo-dependent hydrolases superfamily. HutI family.</text>
</comment>
<dbReference type="NCBIfam" id="TIGR01224">
    <property type="entry name" value="hutI"/>
    <property type="match status" value="1"/>
</dbReference>
<dbReference type="InterPro" id="IPR011059">
    <property type="entry name" value="Metal-dep_hydrolase_composite"/>
</dbReference>
<reference evidence="13 14" key="1">
    <citation type="submission" date="2009-11" db="EMBL/GenBank/DDBJ databases">
        <title>Annotation of Allomyces macrogynus ATCC 38327.</title>
        <authorList>
            <consortium name="The Broad Institute Genome Sequencing Platform"/>
            <person name="Russ C."/>
            <person name="Cuomo C."/>
            <person name="Burger G."/>
            <person name="Gray M.W."/>
            <person name="Holland P.W.H."/>
            <person name="King N."/>
            <person name="Lang F.B.F."/>
            <person name="Roger A.J."/>
            <person name="Ruiz-Trillo I."/>
            <person name="Young S.K."/>
            <person name="Zeng Q."/>
            <person name="Gargeya S."/>
            <person name="Fitzgerald M."/>
            <person name="Haas B."/>
            <person name="Abouelleil A."/>
            <person name="Alvarado L."/>
            <person name="Arachchi H.M."/>
            <person name="Berlin A."/>
            <person name="Chapman S.B."/>
            <person name="Gearin G."/>
            <person name="Goldberg J."/>
            <person name="Griggs A."/>
            <person name="Gujja S."/>
            <person name="Hansen M."/>
            <person name="Heiman D."/>
            <person name="Howarth C."/>
            <person name="Larimer J."/>
            <person name="Lui A."/>
            <person name="MacDonald P.J.P."/>
            <person name="McCowen C."/>
            <person name="Montmayeur A."/>
            <person name="Murphy C."/>
            <person name="Neiman D."/>
            <person name="Pearson M."/>
            <person name="Priest M."/>
            <person name="Roberts A."/>
            <person name="Saif S."/>
            <person name="Shea T."/>
            <person name="Sisk P."/>
            <person name="Stolte C."/>
            <person name="Sykes S."/>
            <person name="Wortman J."/>
            <person name="Nusbaum C."/>
            <person name="Birren B."/>
        </authorList>
    </citation>
    <scope>NUCLEOTIDE SEQUENCE [LARGE SCALE GENOMIC DNA]</scope>
    <source>
        <strain evidence="13 14">ATCC 38327</strain>
    </source>
</reference>